<organism evidence="2 3">
    <name type="scientific">Serratia fonticola</name>
    <dbReference type="NCBI Taxonomy" id="47917"/>
    <lineage>
        <taxon>Bacteria</taxon>
        <taxon>Pseudomonadati</taxon>
        <taxon>Pseudomonadota</taxon>
        <taxon>Gammaproteobacteria</taxon>
        <taxon>Enterobacterales</taxon>
        <taxon>Yersiniaceae</taxon>
        <taxon>Serratia</taxon>
    </lineage>
</organism>
<dbReference type="GO" id="GO:0008173">
    <property type="term" value="F:RNA methyltransferase activity"/>
    <property type="evidence" value="ECO:0007669"/>
    <property type="project" value="InterPro"/>
</dbReference>
<gene>
    <name evidence="2" type="ORF">G9399_05955</name>
</gene>
<dbReference type="InterPro" id="IPR029028">
    <property type="entry name" value="Alpha/beta_knot_MTases"/>
</dbReference>
<reference evidence="3" key="1">
    <citation type="submission" date="2020-03" db="EMBL/GenBank/DDBJ databases">
        <title>Genome sequences of seven Enterobacteriaceae strains isolated from Canadian wastewater treatment facilities.</title>
        <authorList>
            <person name="Huang H."/>
            <person name="Chmara J.T."/>
            <person name="Duceppe M.-O."/>
        </authorList>
    </citation>
    <scope>NUCLEOTIDE SEQUENCE [LARGE SCALE GENOMIC DNA]</scope>
    <source>
        <strain evidence="3">Biosolid 3</strain>
    </source>
</reference>
<feature type="compositionally biased region" description="Basic and acidic residues" evidence="1">
    <location>
        <begin position="49"/>
        <end position="81"/>
    </location>
</feature>
<protein>
    <submittedName>
        <fullName evidence="2">tRNA/rRNA methyltransferase</fullName>
        <ecNumber evidence="2">2.1.1.-</ecNumber>
    </submittedName>
</protein>
<dbReference type="Pfam" id="PF00588">
    <property type="entry name" value="SpoU_methylase"/>
    <property type="match status" value="1"/>
</dbReference>
<dbReference type="Gene3D" id="3.30.1330.30">
    <property type="match status" value="1"/>
</dbReference>
<evidence type="ECO:0000256" key="1">
    <source>
        <dbReference type="SAM" id="MobiDB-lite"/>
    </source>
</evidence>
<dbReference type="InterPro" id="IPR001537">
    <property type="entry name" value="SpoU_MeTrfase"/>
</dbReference>
<dbReference type="InterPro" id="IPR004441">
    <property type="entry name" value="rRNA_MeTrfase_TrmH"/>
</dbReference>
<dbReference type="Gene3D" id="3.40.1280.10">
    <property type="match status" value="1"/>
</dbReference>
<dbReference type="InterPro" id="IPR016479">
    <property type="entry name" value="YfiF_prd"/>
</dbReference>
<dbReference type="Proteomes" id="UP000503464">
    <property type="component" value="Chromosome"/>
</dbReference>
<feature type="region of interest" description="Disordered" evidence="1">
    <location>
        <begin position="1"/>
        <end position="116"/>
    </location>
</feature>
<accession>A0A1Q5VFW5</accession>
<dbReference type="NCBIfam" id="NF008117">
    <property type="entry name" value="PRK10864.1"/>
    <property type="match status" value="1"/>
</dbReference>
<feature type="compositionally biased region" description="Basic and acidic residues" evidence="1">
    <location>
        <begin position="18"/>
        <end position="41"/>
    </location>
</feature>
<dbReference type="Pfam" id="PF08032">
    <property type="entry name" value="SpoU_sub_bind"/>
    <property type="match status" value="1"/>
</dbReference>
<dbReference type="GO" id="GO:0005829">
    <property type="term" value="C:cytosol"/>
    <property type="evidence" value="ECO:0007669"/>
    <property type="project" value="TreeGrafter"/>
</dbReference>
<dbReference type="InterPro" id="IPR013123">
    <property type="entry name" value="SpoU_subst-bd"/>
</dbReference>
<dbReference type="GO" id="GO:0032259">
    <property type="term" value="P:methylation"/>
    <property type="evidence" value="ECO:0007669"/>
    <property type="project" value="UniProtKB-KW"/>
</dbReference>
<dbReference type="CDD" id="cd18095">
    <property type="entry name" value="SpoU-like_rRNA-MTase"/>
    <property type="match status" value="1"/>
</dbReference>
<dbReference type="RefSeq" id="WP_021178989.1">
    <property type="nucleotide sequence ID" value="NZ_CAMISB010000009.1"/>
</dbReference>
<dbReference type="PANTHER" id="PTHR46429:SF2">
    <property type="entry name" value="TRNA_RRNA METHYLTRANSFERASE"/>
    <property type="match status" value="1"/>
</dbReference>
<evidence type="ECO:0000313" key="2">
    <source>
        <dbReference type="EMBL" id="QKJ58014.1"/>
    </source>
</evidence>
<dbReference type="InterPro" id="IPR029064">
    <property type="entry name" value="Ribosomal_eL30-like_sf"/>
</dbReference>
<dbReference type="PANTHER" id="PTHR46429">
    <property type="entry name" value="23S RRNA (GUANOSINE-2'-O-)-METHYLTRANSFERASE RLMB"/>
    <property type="match status" value="1"/>
</dbReference>
<dbReference type="GO" id="GO:0006396">
    <property type="term" value="P:RNA processing"/>
    <property type="evidence" value="ECO:0007669"/>
    <property type="project" value="InterPro"/>
</dbReference>
<dbReference type="InterPro" id="IPR029026">
    <property type="entry name" value="tRNA_m1G_MTases_N"/>
</dbReference>
<dbReference type="PIRSF" id="PIRSF006280">
    <property type="entry name" value="YfiF_prd"/>
    <property type="match status" value="1"/>
</dbReference>
<dbReference type="EC" id="2.1.1.-" evidence="2"/>
<dbReference type="EMBL" id="CP054160">
    <property type="protein sequence ID" value="QKJ58014.1"/>
    <property type="molecule type" value="Genomic_DNA"/>
</dbReference>
<evidence type="ECO:0000313" key="3">
    <source>
        <dbReference type="Proteomes" id="UP000503464"/>
    </source>
</evidence>
<dbReference type="SUPFAM" id="SSF55315">
    <property type="entry name" value="L30e-like"/>
    <property type="match status" value="1"/>
</dbReference>
<proteinExistence type="predicted"/>
<name>A0A1Q5VFW5_SERFO</name>
<keyword evidence="2" id="KW-0489">Methyltransferase</keyword>
<dbReference type="AlphaFoldDB" id="A0A1Q5VFW5"/>
<sequence length="363" mass="39450">MNDSFSGKNGKVKVMFVRSDDDSGDNRNKNKRPDGKGRPADNARSGRAGQDKARGGDRRGADPRRSSSESDRPRRPARTEDSGGYESPWKTVSRAPQEEPAFDHGGISGKSFIDPEQLRRQRAEETRVYGENACKALFASRPDAIVRAWFVQSVTPRFREALRWMAANRKAYHVVDEEELAKASGTEHHGGVCFLIKKRQGLDAQAYLQNAPAKDCVLALEEVGNPHNLGAIVRSCAHFGVNGVLLQDPAVLESGAAVRTAEGGAEHIKAINADDFLSVLDTFRKAGYTIVTTSSHKGTPLAQAKLPTKMVLVLGQERDGLSDSAWQQGDMSVSIGGTGKVESLNVSVATGILLADWWRQNQA</sequence>
<keyword evidence="2" id="KW-0808">Transferase</keyword>
<dbReference type="SMART" id="SM00967">
    <property type="entry name" value="SpoU_sub_bind"/>
    <property type="match status" value="1"/>
</dbReference>
<dbReference type="GO" id="GO:0003723">
    <property type="term" value="F:RNA binding"/>
    <property type="evidence" value="ECO:0007669"/>
    <property type="project" value="InterPro"/>
</dbReference>
<dbReference type="SUPFAM" id="SSF75217">
    <property type="entry name" value="alpha/beta knot"/>
    <property type="match status" value="1"/>
</dbReference>